<evidence type="ECO:0000256" key="3">
    <source>
        <dbReference type="ARBA" id="ARBA00022723"/>
    </source>
</evidence>
<dbReference type="GO" id="GO:0046872">
    <property type="term" value="F:metal ion binding"/>
    <property type="evidence" value="ECO:0007669"/>
    <property type="project" value="UniProtKB-KW"/>
</dbReference>
<dbReference type="InterPro" id="IPR004452">
    <property type="entry name" value="LutB/LldF"/>
</dbReference>
<evidence type="ECO:0000256" key="1">
    <source>
        <dbReference type="ARBA" id="ARBA00022448"/>
    </source>
</evidence>
<name>A0A1H4AN02_9BACT</name>
<evidence type="ECO:0000313" key="10">
    <source>
        <dbReference type="EMBL" id="SEA37309.1"/>
    </source>
</evidence>
<dbReference type="InterPro" id="IPR003741">
    <property type="entry name" value="LUD_dom"/>
</dbReference>
<keyword evidence="2" id="KW-0004">4Fe-4S</keyword>
<evidence type="ECO:0000256" key="4">
    <source>
        <dbReference type="ARBA" id="ARBA00022737"/>
    </source>
</evidence>
<dbReference type="GO" id="GO:0051539">
    <property type="term" value="F:4 iron, 4 sulfur cluster binding"/>
    <property type="evidence" value="ECO:0007669"/>
    <property type="project" value="UniProtKB-KW"/>
</dbReference>
<protein>
    <submittedName>
        <fullName evidence="10">L-lactate dehydrogenase complex protein LldF</fullName>
    </submittedName>
</protein>
<dbReference type="InterPro" id="IPR009051">
    <property type="entry name" value="Helical_ferredxn"/>
</dbReference>
<dbReference type="PROSITE" id="PS51379">
    <property type="entry name" value="4FE4S_FER_2"/>
    <property type="match status" value="1"/>
</dbReference>
<dbReference type="InterPro" id="IPR017900">
    <property type="entry name" value="4Fe4S_Fe_S_CS"/>
</dbReference>
<organism evidence="10 11">
    <name type="scientific">Chitinophaga terrae</name>
    <name type="common">ex Kim and Jung 2007</name>
    <dbReference type="NCBI Taxonomy" id="408074"/>
    <lineage>
        <taxon>Bacteria</taxon>
        <taxon>Pseudomonadati</taxon>
        <taxon>Bacteroidota</taxon>
        <taxon>Chitinophagia</taxon>
        <taxon>Chitinophagales</taxon>
        <taxon>Chitinophagaceae</taxon>
        <taxon>Chitinophaga</taxon>
    </lineage>
</organism>
<feature type="compositionally biased region" description="Polar residues" evidence="8">
    <location>
        <begin position="446"/>
        <end position="459"/>
    </location>
</feature>
<evidence type="ECO:0000256" key="6">
    <source>
        <dbReference type="ARBA" id="ARBA00023004"/>
    </source>
</evidence>
<evidence type="ECO:0000259" key="9">
    <source>
        <dbReference type="PROSITE" id="PS51379"/>
    </source>
</evidence>
<dbReference type="SUPFAM" id="SSF100950">
    <property type="entry name" value="NagB/RpiA/CoA transferase-like"/>
    <property type="match status" value="1"/>
</dbReference>
<feature type="domain" description="4Fe-4S ferredoxin-type" evidence="9">
    <location>
        <begin position="296"/>
        <end position="326"/>
    </location>
</feature>
<evidence type="ECO:0000256" key="2">
    <source>
        <dbReference type="ARBA" id="ARBA00022485"/>
    </source>
</evidence>
<gene>
    <name evidence="10" type="ORF">SAMN05660909_01671</name>
</gene>
<sequence>MNKQTADHATLADRFNANEPRVNWHDETLWWVRAKRDRMAWTIPEWELLRETASHIKRHALGNLHDYLLQFEENAILNGAKVHWAADAAEHNRIVTEILQRHGAKRIVKSKSMLTEECHLNPHLAANGIEVIDTDLGERIVQLAKEPPSHIVLPCIHKKKEEIGELFHEHLGTPAGNADPQFLTAAARAHLRAEFLQAKAAITGVNFAVAETGEMVVCTNEGNADMGAHLADVHIACMGIEKIIPQRKHLGVFLRLLARSATGQPITTYSSHFRKPREGQELHIVIVDNGRSRQLGREDFRNSLKCIRCGACMNTCPVYRRSGGHSYHTAVAGPIGSILAPNLDMKANADLPFASTLCGSCSNVCPVKIDIHQQLYKWRQVLVQEGYTPTGKTMAMKLMTGVLSKPAAYRTAGKVGRWVLKAFPAMANNRLNPWAKQREMPAPPAQSFSEWYQKNKQSK</sequence>
<dbReference type="InterPro" id="IPR017896">
    <property type="entry name" value="4Fe4S_Fe-S-bd"/>
</dbReference>
<accession>A0A1H4AN02</accession>
<keyword evidence="1" id="KW-0813">Transport</keyword>
<evidence type="ECO:0000256" key="8">
    <source>
        <dbReference type="SAM" id="MobiDB-lite"/>
    </source>
</evidence>
<evidence type="ECO:0000256" key="5">
    <source>
        <dbReference type="ARBA" id="ARBA00022982"/>
    </source>
</evidence>
<dbReference type="Pfam" id="PF11870">
    <property type="entry name" value="LutB_C"/>
    <property type="match status" value="1"/>
</dbReference>
<keyword evidence="4" id="KW-0677">Repeat</keyword>
<dbReference type="STRING" id="408074.SAMN05660909_01671"/>
<keyword evidence="3" id="KW-0479">Metal-binding</keyword>
<feature type="region of interest" description="Disordered" evidence="8">
    <location>
        <begin position="438"/>
        <end position="459"/>
    </location>
</feature>
<dbReference type="SUPFAM" id="SSF46548">
    <property type="entry name" value="alpha-helical ferredoxin"/>
    <property type="match status" value="1"/>
</dbReference>
<dbReference type="Pfam" id="PF13183">
    <property type="entry name" value="Fer4_8"/>
    <property type="match status" value="1"/>
</dbReference>
<dbReference type="PANTHER" id="PTHR47153:SF2">
    <property type="entry name" value="LACTATE UTILIZATION PROTEIN B"/>
    <property type="match status" value="1"/>
</dbReference>
<dbReference type="Pfam" id="PF02589">
    <property type="entry name" value="LUD_dom"/>
    <property type="match status" value="1"/>
</dbReference>
<dbReference type="RefSeq" id="WP_089760530.1">
    <property type="nucleotide sequence ID" value="NZ_BKAT01000009.1"/>
</dbReference>
<dbReference type="GO" id="GO:0006089">
    <property type="term" value="P:lactate metabolic process"/>
    <property type="evidence" value="ECO:0007669"/>
    <property type="project" value="InterPro"/>
</dbReference>
<dbReference type="InterPro" id="IPR037171">
    <property type="entry name" value="NagB/RpiA_transferase-like"/>
</dbReference>
<dbReference type="OrthoDB" id="9782337at2"/>
<dbReference type="InterPro" id="IPR024185">
    <property type="entry name" value="FTHF_cligase-like_sf"/>
</dbReference>
<dbReference type="EMBL" id="FNRL01000006">
    <property type="protein sequence ID" value="SEA37309.1"/>
    <property type="molecule type" value="Genomic_DNA"/>
</dbReference>
<dbReference type="AlphaFoldDB" id="A0A1H4AN02"/>
<keyword evidence="11" id="KW-1185">Reference proteome</keyword>
<dbReference type="Gene3D" id="1.10.1060.10">
    <property type="entry name" value="Alpha-helical ferredoxin"/>
    <property type="match status" value="1"/>
</dbReference>
<keyword evidence="6" id="KW-0408">Iron</keyword>
<evidence type="ECO:0000313" key="11">
    <source>
        <dbReference type="Proteomes" id="UP000199656"/>
    </source>
</evidence>
<dbReference type="Gene3D" id="3.40.50.10420">
    <property type="entry name" value="NagB/RpiA/CoA transferase-like"/>
    <property type="match status" value="1"/>
</dbReference>
<dbReference type="InterPro" id="IPR024569">
    <property type="entry name" value="LutB_C"/>
</dbReference>
<dbReference type="Proteomes" id="UP000199656">
    <property type="component" value="Unassembled WGS sequence"/>
</dbReference>
<keyword evidence="5" id="KW-0249">Electron transport</keyword>
<dbReference type="PANTHER" id="PTHR47153">
    <property type="entry name" value="LACTATE UTILIZATION PROTEIN B"/>
    <property type="match status" value="1"/>
</dbReference>
<reference evidence="11" key="1">
    <citation type="submission" date="2016-10" db="EMBL/GenBank/DDBJ databases">
        <authorList>
            <person name="Varghese N."/>
            <person name="Submissions S."/>
        </authorList>
    </citation>
    <scope>NUCLEOTIDE SEQUENCE [LARGE SCALE GENOMIC DNA]</scope>
    <source>
        <strain evidence="11">DSM 23920</strain>
    </source>
</reference>
<evidence type="ECO:0000256" key="7">
    <source>
        <dbReference type="ARBA" id="ARBA00023014"/>
    </source>
</evidence>
<dbReference type="PROSITE" id="PS00198">
    <property type="entry name" value="4FE4S_FER_1"/>
    <property type="match status" value="1"/>
</dbReference>
<proteinExistence type="predicted"/>
<keyword evidence="7" id="KW-0411">Iron-sulfur</keyword>